<evidence type="ECO:0000259" key="14">
    <source>
        <dbReference type="Pfam" id="PF00852"/>
    </source>
</evidence>
<evidence type="ECO:0000313" key="16">
    <source>
        <dbReference type="EMBL" id="ALC50016.1"/>
    </source>
</evidence>
<evidence type="ECO:0000256" key="6">
    <source>
        <dbReference type="ARBA" id="ARBA00022692"/>
    </source>
</evidence>
<evidence type="ECO:0000313" key="17">
    <source>
        <dbReference type="Proteomes" id="UP000494163"/>
    </source>
</evidence>
<keyword evidence="7" id="KW-0735">Signal-anchor</keyword>
<feature type="chain" id="PRO_5005793383" description="Fucosyltransferase" evidence="13">
    <location>
        <begin position="26"/>
        <end position="405"/>
    </location>
</feature>
<dbReference type="GO" id="GO:0008417">
    <property type="term" value="F:fucosyltransferase activity"/>
    <property type="evidence" value="ECO:0007669"/>
    <property type="project" value="InterPro"/>
</dbReference>
<dbReference type="Pfam" id="PF17039">
    <property type="entry name" value="Glyco_tran_10_N"/>
    <property type="match status" value="1"/>
</dbReference>
<dbReference type="SUPFAM" id="SSF53756">
    <property type="entry name" value="UDP-Glycosyltransferase/glycogen phosphorylase"/>
    <property type="match status" value="1"/>
</dbReference>
<dbReference type="InterPro" id="IPR001503">
    <property type="entry name" value="Glyco_trans_10"/>
</dbReference>
<comment type="subcellular location">
    <subcellularLocation>
        <location evidence="1 12">Golgi apparatus</location>
        <location evidence="1 12">Golgi stack membrane</location>
        <topology evidence="1 12">Single-pass type II membrane protein</topology>
    </subcellularLocation>
</comment>
<dbReference type="OMA" id="CPVYQCE"/>
<evidence type="ECO:0000256" key="2">
    <source>
        <dbReference type="ARBA" id="ARBA00004922"/>
    </source>
</evidence>
<evidence type="ECO:0000256" key="11">
    <source>
        <dbReference type="ARBA" id="ARBA00023180"/>
    </source>
</evidence>
<sequence length="405" mass="46928">MRLPKRLPPKLQLLLLLLLAGLILGIYQLTDSPLLNQYGILKKYLKRSGAESKAAAATTTANRRILLWSSFFEDARWKLPYDTLGPQEFRDELQCGVYQCELSNQHDYLPALELYDAIVFHAAQPFPLLKSLPKRRNPSQLYVFALLESPGETKHRLSDEQDFYNLTMSYRLDSDIVWPYARLLDKQTRAQVAPSAAPHWRQPPAVGAWNDSDVWRLWPTKSKMAAWFVSHCETLSLREKLAAALEQHLQLDIYGKCGKLSCARGDPHCDNMLDTDYKFYLAFENSLCEDYVTEKLYGALQRNIVPVVFGGADYTRFLPPHSYIDAEQFESVDELAAHMDFVASDVYEYMSYFWWREHYSIGNASPFCDLCAKLHATNWLHKRQAYADIEAWWFNSCRFSSRIRF</sequence>
<evidence type="ECO:0000256" key="13">
    <source>
        <dbReference type="SAM" id="SignalP"/>
    </source>
</evidence>
<keyword evidence="11" id="KW-0325">Glycoprotein</keyword>
<keyword evidence="10" id="KW-0472">Membrane</keyword>
<comment type="pathway">
    <text evidence="2">Protein modification; protein glycosylation.</text>
</comment>
<accession>A0A0M4EKN2</accession>
<protein>
    <recommendedName>
        <fullName evidence="12">Fucosyltransferase</fullName>
        <ecNumber evidence="12">2.4.1.-</ecNumber>
    </recommendedName>
</protein>
<dbReference type="PANTHER" id="PTHR48438">
    <property type="entry name" value="ALPHA-(1,3)-FUCOSYLTRANSFERASE C-RELATED"/>
    <property type="match status" value="1"/>
</dbReference>
<keyword evidence="9 12" id="KW-0333">Golgi apparatus</keyword>
<dbReference type="EMBL" id="CP012528">
    <property type="protein sequence ID" value="ALC50016.1"/>
    <property type="molecule type" value="Genomic_DNA"/>
</dbReference>
<keyword evidence="5 12" id="KW-0808">Transferase</keyword>
<evidence type="ECO:0000256" key="1">
    <source>
        <dbReference type="ARBA" id="ARBA00004447"/>
    </source>
</evidence>
<reference evidence="16 17" key="1">
    <citation type="submission" date="2015-08" db="EMBL/GenBank/DDBJ databases">
        <title>Ancestral chromatin configuration constrains chromatin evolution on differentiating sex chromosomes in Drosophila.</title>
        <authorList>
            <person name="Zhou Q."/>
            <person name="Bachtrog D."/>
        </authorList>
    </citation>
    <scope>NUCLEOTIDE SEQUENCE [LARGE SCALE GENOMIC DNA]</scope>
    <source>
        <tissue evidence="16">Whole larvae</tissue>
    </source>
</reference>
<dbReference type="FunFam" id="3.40.50.11660:FF:000006">
    <property type="entry name" value="Alpha-(1,3)-fucosyltransferase C"/>
    <property type="match status" value="1"/>
</dbReference>
<dbReference type="UniPathway" id="UPA00378"/>
<feature type="signal peptide" evidence="13">
    <location>
        <begin position="1"/>
        <end position="25"/>
    </location>
</feature>
<dbReference type="Gene3D" id="3.40.50.11660">
    <property type="entry name" value="Glycosyl transferase family 10, C-terminal domain"/>
    <property type="match status" value="1"/>
</dbReference>
<evidence type="ECO:0000256" key="5">
    <source>
        <dbReference type="ARBA" id="ARBA00022679"/>
    </source>
</evidence>
<keyword evidence="17" id="KW-1185">Reference proteome</keyword>
<dbReference type="InterPro" id="IPR038577">
    <property type="entry name" value="GT10-like_C_sf"/>
</dbReference>
<keyword evidence="8" id="KW-1133">Transmembrane helix</keyword>
<evidence type="ECO:0000256" key="9">
    <source>
        <dbReference type="ARBA" id="ARBA00023034"/>
    </source>
</evidence>
<evidence type="ECO:0000256" key="3">
    <source>
        <dbReference type="ARBA" id="ARBA00008919"/>
    </source>
</evidence>
<evidence type="ECO:0000259" key="15">
    <source>
        <dbReference type="Pfam" id="PF17039"/>
    </source>
</evidence>
<comment type="similarity">
    <text evidence="3 12">Belongs to the glycosyltransferase 10 family.</text>
</comment>
<feature type="domain" description="Fucosyltransferase N-terminal" evidence="15">
    <location>
        <begin position="62"/>
        <end position="180"/>
    </location>
</feature>
<dbReference type="InterPro" id="IPR031481">
    <property type="entry name" value="Glyco_tran_10_N"/>
</dbReference>
<dbReference type="GO" id="GO:0032580">
    <property type="term" value="C:Golgi cisterna membrane"/>
    <property type="evidence" value="ECO:0007669"/>
    <property type="project" value="UniProtKB-SubCell"/>
</dbReference>
<dbReference type="EC" id="2.4.1.-" evidence="12"/>
<gene>
    <name evidence="16" type="ORF">Dbus_chrXg1872</name>
</gene>
<dbReference type="InterPro" id="IPR055270">
    <property type="entry name" value="Glyco_tran_10_C"/>
</dbReference>
<organism evidence="16 17">
    <name type="scientific">Drosophila busckii</name>
    <name type="common">Fruit fly</name>
    <dbReference type="NCBI Taxonomy" id="30019"/>
    <lineage>
        <taxon>Eukaryota</taxon>
        <taxon>Metazoa</taxon>
        <taxon>Ecdysozoa</taxon>
        <taxon>Arthropoda</taxon>
        <taxon>Hexapoda</taxon>
        <taxon>Insecta</taxon>
        <taxon>Pterygota</taxon>
        <taxon>Neoptera</taxon>
        <taxon>Endopterygota</taxon>
        <taxon>Diptera</taxon>
        <taxon>Brachycera</taxon>
        <taxon>Muscomorpha</taxon>
        <taxon>Ephydroidea</taxon>
        <taxon>Drosophilidae</taxon>
        <taxon>Drosophila</taxon>
    </lineage>
</organism>
<proteinExistence type="inferred from homology"/>
<keyword evidence="4 12" id="KW-0328">Glycosyltransferase</keyword>
<dbReference type="PANTHER" id="PTHR48438:SF1">
    <property type="entry name" value="ALPHA-(1,3)-FUCOSYLTRANSFERASE C-RELATED"/>
    <property type="match status" value="1"/>
</dbReference>
<evidence type="ECO:0000256" key="8">
    <source>
        <dbReference type="ARBA" id="ARBA00022989"/>
    </source>
</evidence>
<name>A0A0M4EKN2_DROBS</name>
<keyword evidence="6 12" id="KW-0812">Transmembrane</keyword>
<dbReference type="AlphaFoldDB" id="A0A0M4EKN2"/>
<dbReference type="OrthoDB" id="427096at2759"/>
<feature type="domain" description="Fucosyltransferase C-terminal" evidence="14">
    <location>
        <begin position="218"/>
        <end position="392"/>
    </location>
</feature>
<dbReference type="Proteomes" id="UP000494163">
    <property type="component" value="Chromosome X"/>
</dbReference>
<evidence type="ECO:0000256" key="7">
    <source>
        <dbReference type="ARBA" id="ARBA00022968"/>
    </source>
</evidence>
<evidence type="ECO:0000256" key="12">
    <source>
        <dbReference type="RuleBase" id="RU003832"/>
    </source>
</evidence>
<evidence type="ECO:0000256" key="4">
    <source>
        <dbReference type="ARBA" id="ARBA00022676"/>
    </source>
</evidence>
<dbReference type="Pfam" id="PF00852">
    <property type="entry name" value="Glyco_transf_10"/>
    <property type="match status" value="1"/>
</dbReference>
<dbReference type="STRING" id="30019.A0A0M4EKN2"/>
<evidence type="ECO:0000256" key="10">
    <source>
        <dbReference type="ARBA" id="ARBA00023136"/>
    </source>
</evidence>
<keyword evidence="13" id="KW-0732">Signal</keyword>